<dbReference type="HOGENOM" id="CLU_3021104_0_0_2"/>
<dbReference type="AlphaFoldDB" id="A0A075LT22"/>
<proteinExistence type="predicted"/>
<reference evidence="1 2" key="2">
    <citation type="journal article" date="2015" name="Genome Announc.">
        <title>Complete Genome Sequence of Hyperthermophilic Piezophilic Archaeon Palaeococcus pacificus DY20341T, Isolated from Deep-Sea Hydrothermal Sediments.</title>
        <authorList>
            <person name="Zeng X."/>
            <person name="Jebbar M."/>
            <person name="Shao Z."/>
        </authorList>
    </citation>
    <scope>NUCLEOTIDE SEQUENCE [LARGE SCALE GENOMIC DNA]</scope>
    <source>
        <strain evidence="1 2">DY20341</strain>
    </source>
</reference>
<gene>
    <name evidence="1" type="ORF">PAP_04285</name>
</gene>
<sequence>MLKAIETVVKKLGQQKKEKSSQGYLNIKKQANLASKLFREIILRTLKNISNKVPS</sequence>
<accession>A0A075LT22</accession>
<dbReference type="Proteomes" id="UP000027981">
    <property type="component" value="Chromosome"/>
</dbReference>
<protein>
    <submittedName>
        <fullName evidence="1">Uncharacterized protein</fullName>
    </submittedName>
</protein>
<name>A0A075LT22_9EURY</name>
<keyword evidence="2" id="KW-1185">Reference proteome</keyword>
<evidence type="ECO:0000313" key="1">
    <source>
        <dbReference type="EMBL" id="AIF69271.1"/>
    </source>
</evidence>
<dbReference type="KEGG" id="ppac:PAP_04285"/>
<organism evidence="1 2">
    <name type="scientific">Palaeococcus pacificus DY20341</name>
    <dbReference type="NCBI Taxonomy" id="1343739"/>
    <lineage>
        <taxon>Archaea</taxon>
        <taxon>Methanobacteriati</taxon>
        <taxon>Methanobacteriota</taxon>
        <taxon>Thermococci</taxon>
        <taxon>Thermococcales</taxon>
        <taxon>Thermococcaceae</taxon>
        <taxon>Palaeococcus</taxon>
    </lineage>
</organism>
<dbReference type="EMBL" id="CP006019">
    <property type="protein sequence ID" value="AIF69271.1"/>
    <property type="molecule type" value="Genomic_DNA"/>
</dbReference>
<reference evidence="2" key="1">
    <citation type="submission" date="2013-06" db="EMBL/GenBank/DDBJ databases">
        <title>Complete Genome Sequence of Hyperthermophilic Palaeococcus pacificus DY20341T, Isolated from a Deep-Sea Hydrothermal Sediments.</title>
        <authorList>
            <person name="Zeng X."/>
            <person name="Shao Z."/>
        </authorList>
    </citation>
    <scope>NUCLEOTIDE SEQUENCE [LARGE SCALE GENOMIC DNA]</scope>
    <source>
        <strain evidence="2">DY20341</strain>
    </source>
</reference>
<evidence type="ECO:0000313" key="2">
    <source>
        <dbReference type="Proteomes" id="UP000027981"/>
    </source>
</evidence>